<feature type="compositionally biased region" description="Basic and acidic residues" evidence="1">
    <location>
        <begin position="174"/>
        <end position="223"/>
    </location>
</feature>
<dbReference type="KEGG" id="cdu:CD36_08750"/>
<feature type="region of interest" description="Disordered" evidence="1">
    <location>
        <begin position="323"/>
        <end position="368"/>
    </location>
</feature>
<evidence type="ECO:0000256" key="1">
    <source>
        <dbReference type="SAM" id="MobiDB-lite"/>
    </source>
</evidence>
<dbReference type="CDD" id="cd06257">
    <property type="entry name" value="DnaJ"/>
    <property type="match status" value="1"/>
</dbReference>
<dbReference type="SUPFAM" id="SSF46565">
    <property type="entry name" value="Chaperone J-domain"/>
    <property type="match status" value="1"/>
</dbReference>
<feature type="compositionally biased region" description="Polar residues" evidence="1">
    <location>
        <begin position="262"/>
        <end position="292"/>
    </location>
</feature>
<dbReference type="SMART" id="SM00271">
    <property type="entry name" value="DnaJ"/>
    <property type="match status" value="1"/>
</dbReference>
<dbReference type="GeneID" id="8045065"/>
<accession>B9W8U9</accession>
<dbReference type="eggNOG" id="KOG0712">
    <property type="taxonomic scope" value="Eukaryota"/>
</dbReference>
<evidence type="ECO:0000313" key="4">
    <source>
        <dbReference type="EMBL" id="CAX45173.1"/>
    </source>
</evidence>
<feature type="compositionally biased region" description="Polar residues" evidence="1">
    <location>
        <begin position="69"/>
        <end position="78"/>
    </location>
</feature>
<dbReference type="HOGENOM" id="CLU_373369_0_0_1"/>
<keyword evidence="5" id="KW-1185">Reference proteome</keyword>
<feature type="region of interest" description="Disordered" evidence="1">
    <location>
        <begin position="174"/>
        <end position="292"/>
    </location>
</feature>
<protein>
    <recommendedName>
        <fullName evidence="2">J domain-containing protein</fullName>
    </recommendedName>
</protein>
<dbReference type="RefSeq" id="XP_002417519.1">
    <property type="nucleotide sequence ID" value="XM_002417474.1"/>
</dbReference>
<dbReference type="VEuPathDB" id="FungiDB:CD36_08750"/>
<dbReference type="Gene3D" id="1.10.287.110">
    <property type="entry name" value="DnaJ domain"/>
    <property type="match status" value="1"/>
</dbReference>
<feature type="domain" description="J" evidence="2">
    <location>
        <begin position="6"/>
        <end position="62"/>
    </location>
</feature>
<feature type="compositionally biased region" description="Basic and acidic residues" evidence="1">
    <location>
        <begin position="330"/>
        <end position="339"/>
    </location>
</feature>
<dbReference type="AlphaFoldDB" id="B9W8U9"/>
<dbReference type="InterPro" id="IPR001623">
    <property type="entry name" value="DnaJ_domain"/>
</dbReference>
<evidence type="ECO:0000313" key="5">
    <source>
        <dbReference type="Proteomes" id="UP000002605"/>
    </source>
</evidence>
<sequence>MQPTVQHFKILGISPTSTLDEIRRAYRKLSLRYHPDKTPRREDHEKFKEINIAYETIRDYYRENEHKNSQSIPSTSTERQSHQKPHYNAGPYSTYRFTTSSTTAGNLNSSGTSNSGFSYYNFHQKSQENKRKQDEERAARRERLKQELLERQLAEEAQRKKEVQQREEAIKESLIEMRRREMESRQRQKEREQRRESKEQQNAKQNSERNQTKEENKEFKKASSTDLGADETAFMSDRDFDDSAYSPEYLFEEKSWNKPNPEDTNSGTKKYTENTFESLDSPPNDTPAYNSSFRDETINQNETQTPENDKYVPQTNAAYRVNDTTIPAQRRHESLSKSENKRRKFETADAEIDGLNSQAQAKPEMNTEKKSAVFPDVILLSEDETETPEAQILEDDSAYTPQEFEPETSKTNWDKSRDQVKNKKFGVAFAYVNASKNVENKLHSNPEDKNEEIIDVEAYIPGVNSASPNFERITRSKYKLWQQEAKVETSNTTAETAQASARMEKSPSLSNRTPNPSIMNEVRPHPTTPHKRSKVVFNLKELEQNLGNDIEELDFKDMYESLPDHSNKATHKDDVLTRSKRRLYTYTDGTSKADILSTPMNKYPVRGHSTKKQLSMLDMHASSKIQSLLPPQPPQMSIDPSVSKQVWAKYVDAILTYQKDFFNYKKLIVQYQMERINKDLEHFDDINDGSHTENLDTFKRCLEQDYLVMSEFNEALRQFGTTITTYQQNVQWINTFMEKDPNWI</sequence>
<reference evidence="4 5" key="1">
    <citation type="journal article" date="2009" name="Genome Res.">
        <title>Comparative genomics of the fungal pathogens Candida dubliniensis and Candida albicans.</title>
        <authorList>
            <person name="Jackson A.P."/>
            <person name="Gamble J.A."/>
            <person name="Yeomans T."/>
            <person name="Moran G.P."/>
            <person name="Saunders D."/>
            <person name="Harris D."/>
            <person name="Aslett M."/>
            <person name="Barrell J.F."/>
            <person name="Butler G."/>
            <person name="Citiulo F."/>
            <person name="Coleman D.C."/>
            <person name="de Groot P.W.J."/>
            <person name="Goodwin T.J."/>
            <person name="Quail M.A."/>
            <person name="McQuillan J."/>
            <person name="Munro C.A."/>
            <person name="Pain A."/>
            <person name="Poulter R.T."/>
            <person name="Rajandream M.A."/>
            <person name="Renauld H."/>
            <person name="Spiering M.J."/>
            <person name="Tivey A."/>
            <person name="Gow N.A.R."/>
            <person name="Barrell B."/>
            <person name="Sullivan D.J."/>
            <person name="Berriman M."/>
        </authorList>
    </citation>
    <scope>NUCLEOTIDE SEQUENCE [LARGE SCALE GENOMIC DNA]</scope>
    <source>
        <strain evidence="5">CD36 / ATCC MYA-646 / CBS 7987 / NCPF 3949 / NRRL Y-17841</strain>
    </source>
</reference>
<feature type="compositionally biased region" description="Polar residues" evidence="1">
    <location>
        <begin position="489"/>
        <end position="499"/>
    </location>
</feature>
<gene>
    <name evidence="3" type="ordered locus">Cd36_08750</name>
    <name evidence="4" type="ORF">CD36_08750</name>
</gene>
<dbReference type="InterPro" id="IPR050817">
    <property type="entry name" value="DjlA_DnaK_co-chaperone"/>
</dbReference>
<feature type="compositionally biased region" description="Polar residues" evidence="1">
    <location>
        <begin position="507"/>
        <end position="518"/>
    </location>
</feature>
<dbReference type="InterPro" id="IPR036869">
    <property type="entry name" value="J_dom_sf"/>
</dbReference>
<feature type="region of interest" description="Disordered" evidence="1">
    <location>
        <begin position="65"/>
        <end position="95"/>
    </location>
</feature>
<evidence type="ECO:0000259" key="2">
    <source>
        <dbReference type="PROSITE" id="PS50076"/>
    </source>
</evidence>
<dbReference type="PRINTS" id="PR00625">
    <property type="entry name" value="JDOMAIN"/>
</dbReference>
<dbReference type="PANTHER" id="PTHR24074">
    <property type="entry name" value="CO-CHAPERONE PROTEIN DJLA"/>
    <property type="match status" value="1"/>
</dbReference>
<name>B9W8U9_CANDC</name>
<feature type="region of interest" description="Disordered" evidence="1">
    <location>
        <begin position="489"/>
        <end position="530"/>
    </location>
</feature>
<dbReference type="Proteomes" id="UP000002605">
    <property type="component" value="Chromosome 1"/>
</dbReference>
<organism evidence="4 5">
    <name type="scientific">Candida dubliniensis (strain CD36 / ATCC MYA-646 / CBS 7987 / NCPF 3949 / NRRL Y-17841)</name>
    <name type="common">Yeast</name>
    <dbReference type="NCBI Taxonomy" id="573826"/>
    <lineage>
        <taxon>Eukaryota</taxon>
        <taxon>Fungi</taxon>
        <taxon>Dikarya</taxon>
        <taxon>Ascomycota</taxon>
        <taxon>Saccharomycotina</taxon>
        <taxon>Pichiomycetes</taxon>
        <taxon>Debaryomycetaceae</taxon>
        <taxon>Candida/Lodderomyces clade</taxon>
        <taxon>Candida</taxon>
    </lineage>
</organism>
<dbReference type="EMBL" id="FM992688">
    <property type="protein sequence ID" value="CAX45173.1"/>
    <property type="molecule type" value="Genomic_DNA"/>
</dbReference>
<dbReference type="OrthoDB" id="442087at2759"/>
<dbReference type="CGD" id="CAL0000165343">
    <property type="gene designation" value="Cd36_08750"/>
</dbReference>
<proteinExistence type="predicted"/>
<evidence type="ECO:0000313" key="3">
    <source>
        <dbReference type="CGD" id="CAL0000165343"/>
    </source>
</evidence>
<dbReference type="PROSITE" id="PS50076">
    <property type="entry name" value="DNAJ_2"/>
    <property type="match status" value="1"/>
</dbReference>
<dbReference type="Pfam" id="PF00226">
    <property type="entry name" value="DnaJ"/>
    <property type="match status" value="1"/>
</dbReference>